<gene>
    <name evidence="2" type="ORF">P171DRAFT_380654</name>
</gene>
<keyword evidence="3" id="KW-1185">Reference proteome</keyword>
<name>A0A9P4PSP3_9PLEO</name>
<dbReference type="Pfam" id="PF01636">
    <property type="entry name" value="APH"/>
    <property type="match status" value="1"/>
</dbReference>
<keyword evidence="2" id="KW-0418">Kinase</keyword>
<evidence type="ECO:0000313" key="2">
    <source>
        <dbReference type="EMBL" id="KAF2448136.1"/>
    </source>
</evidence>
<dbReference type="CDD" id="cd05120">
    <property type="entry name" value="APH_ChoK_like"/>
    <property type="match status" value="1"/>
</dbReference>
<evidence type="ECO:0000259" key="1">
    <source>
        <dbReference type="Pfam" id="PF01636"/>
    </source>
</evidence>
<dbReference type="Gene3D" id="3.90.1200.10">
    <property type="match status" value="1"/>
</dbReference>
<dbReference type="OrthoDB" id="8300194at2759"/>
<dbReference type="InterPro" id="IPR002575">
    <property type="entry name" value="Aminoglycoside_PTrfase"/>
</dbReference>
<proteinExistence type="predicted"/>
<dbReference type="InterPro" id="IPR011009">
    <property type="entry name" value="Kinase-like_dom_sf"/>
</dbReference>
<organism evidence="2 3">
    <name type="scientific">Karstenula rhodostoma CBS 690.94</name>
    <dbReference type="NCBI Taxonomy" id="1392251"/>
    <lineage>
        <taxon>Eukaryota</taxon>
        <taxon>Fungi</taxon>
        <taxon>Dikarya</taxon>
        <taxon>Ascomycota</taxon>
        <taxon>Pezizomycotina</taxon>
        <taxon>Dothideomycetes</taxon>
        <taxon>Pleosporomycetidae</taxon>
        <taxon>Pleosporales</taxon>
        <taxon>Massarineae</taxon>
        <taxon>Didymosphaeriaceae</taxon>
        <taxon>Karstenula</taxon>
    </lineage>
</organism>
<dbReference type="EMBL" id="MU001495">
    <property type="protein sequence ID" value="KAF2448136.1"/>
    <property type="molecule type" value="Genomic_DNA"/>
</dbReference>
<protein>
    <submittedName>
        <fullName evidence="2">Kinase-like protein</fullName>
    </submittedName>
</protein>
<evidence type="ECO:0000313" key="3">
    <source>
        <dbReference type="Proteomes" id="UP000799764"/>
    </source>
</evidence>
<reference evidence="2" key="1">
    <citation type="journal article" date="2020" name="Stud. Mycol.">
        <title>101 Dothideomycetes genomes: a test case for predicting lifestyles and emergence of pathogens.</title>
        <authorList>
            <person name="Haridas S."/>
            <person name="Albert R."/>
            <person name="Binder M."/>
            <person name="Bloem J."/>
            <person name="Labutti K."/>
            <person name="Salamov A."/>
            <person name="Andreopoulos B."/>
            <person name="Baker S."/>
            <person name="Barry K."/>
            <person name="Bills G."/>
            <person name="Bluhm B."/>
            <person name="Cannon C."/>
            <person name="Castanera R."/>
            <person name="Culley D."/>
            <person name="Daum C."/>
            <person name="Ezra D."/>
            <person name="Gonzalez J."/>
            <person name="Henrissat B."/>
            <person name="Kuo A."/>
            <person name="Liang C."/>
            <person name="Lipzen A."/>
            <person name="Lutzoni F."/>
            <person name="Magnuson J."/>
            <person name="Mondo S."/>
            <person name="Nolan M."/>
            <person name="Ohm R."/>
            <person name="Pangilinan J."/>
            <person name="Park H.-J."/>
            <person name="Ramirez L."/>
            <person name="Alfaro M."/>
            <person name="Sun H."/>
            <person name="Tritt A."/>
            <person name="Yoshinaga Y."/>
            <person name="Zwiers L.-H."/>
            <person name="Turgeon B."/>
            <person name="Goodwin S."/>
            <person name="Spatafora J."/>
            <person name="Crous P."/>
            <person name="Grigoriev I."/>
        </authorList>
    </citation>
    <scope>NUCLEOTIDE SEQUENCE</scope>
    <source>
        <strain evidence="2">CBS 690.94</strain>
    </source>
</reference>
<dbReference type="Proteomes" id="UP000799764">
    <property type="component" value="Unassembled WGS sequence"/>
</dbReference>
<comment type="caution">
    <text evidence="2">The sequence shown here is derived from an EMBL/GenBank/DDBJ whole genome shotgun (WGS) entry which is preliminary data.</text>
</comment>
<keyword evidence="2" id="KW-0808">Transferase</keyword>
<dbReference type="PANTHER" id="PTHR21310">
    <property type="entry name" value="AMINOGLYCOSIDE PHOSPHOTRANSFERASE-RELATED-RELATED"/>
    <property type="match status" value="1"/>
</dbReference>
<feature type="non-terminal residue" evidence="2">
    <location>
        <position position="282"/>
    </location>
</feature>
<accession>A0A9P4PSP3</accession>
<feature type="domain" description="Aminoglycoside phosphotransferase" evidence="1">
    <location>
        <begin position="59"/>
        <end position="258"/>
    </location>
</feature>
<dbReference type="GO" id="GO:0016301">
    <property type="term" value="F:kinase activity"/>
    <property type="evidence" value="ECO:0007669"/>
    <property type="project" value="UniProtKB-KW"/>
</dbReference>
<sequence>MTKSARIQSRLRTKALRVLTLTVTKLAAQRYISKLFTYSSGTILCLNFCIKFGDPVTLSEANTLRFIGRHTSVPVPKDHHAFTHHGRTYILIERIRGETIAKRWHSFSDASKSVIFSQLKQIVQELRSVPCQTNGVSDVGRGPIHDYRLQTSSWGPFRTITDFHLSLRNNVTLQSLELPNLLSPAAILDMKRLITFHKSGPHRPVLTHGDLSSLNILIRDNTVVGIIDWDTAGWLPYYWEYTAAWHTNHQNYFWQNEVGNFLDVQEKELSMENLRRTYFGEF</sequence>
<dbReference type="AlphaFoldDB" id="A0A9P4PSP3"/>
<dbReference type="InterPro" id="IPR051678">
    <property type="entry name" value="AGP_Transferase"/>
</dbReference>
<dbReference type="PANTHER" id="PTHR21310:SF55">
    <property type="entry name" value="AMINOGLYCOSIDE PHOSPHOTRANSFERASE DOMAIN-CONTAINING PROTEIN"/>
    <property type="match status" value="1"/>
</dbReference>
<dbReference type="SUPFAM" id="SSF56112">
    <property type="entry name" value="Protein kinase-like (PK-like)"/>
    <property type="match status" value="1"/>
</dbReference>